<proteinExistence type="predicted"/>
<dbReference type="STRING" id="1280954.HPO_02979"/>
<keyword evidence="2" id="KW-0449">Lipoprotein</keyword>
<evidence type="ECO:0000313" key="3">
    <source>
        <dbReference type="Proteomes" id="UP000027100"/>
    </source>
</evidence>
<protein>
    <submittedName>
        <fullName evidence="2">Putative lipoprotein</fullName>
    </submittedName>
</protein>
<dbReference type="RefSeq" id="WP_035594336.1">
    <property type="nucleotide sequence ID" value="NZ_ARYM01000003.1"/>
</dbReference>
<gene>
    <name evidence="2" type="ORF">HPO_02979</name>
</gene>
<reference evidence="2 3" key="1">
    <citation type="journal article" date="2014" name="Antonie Van Leeuwenhoek">
        <title>Hyphomonas beringensis sp. nov. and Hyphomonas chukchiensis sp. nov., isolated from surface seawater of the Bering Sea and Chukchi Sea.</title>
        <authorList>
            <person name="Li C."/>
            <person name="Lai Q."/>
            <person name="Li G."/>
            <person name="Dong C."/>
            <person name="Wang J."/>
            <person name="Liao Y."/>
            <person name="Shao Z."/>
        </authorList>
    </citation>
    <scope>NUCLEOTIDE SEQUENCE [LARGE SCALE GENOMIC DNA]</scope>
    <source>
        <strain evidence="2 3">PS728</strain>
    </source>
</reference>
<dbReference type="EMBL" id="ARYM01000003">
    <property type="protein sequence ID" value="KCZ99821.1"/>
    <property type="molecule type" value="Genomic_DNA"/>
</dbReference>
<dbReference type="eggNOG" id="ENOG5033T06">
    <property type="taxonomic scope" value="Bacteria"/>
</dbReference>
<dbReference type="Pfam" id="PF08894">
    <property type="entry name" value="DUF1838"/>
    <property type="match status" value="1"/>
</dbReference>
<sequence length="277" mass="30773">MLRYLVSGAMLFLVACASAGEPPEVVSVAEASAEDDIFRLWIAARAGNGTPVHWVSQGAVYAYPSGEKILGMTGFDSSRVIWPEGGEGEVIHLTRKTFTYTDPVTGEFLTEFNGQKVVPIAYPYQVIRYRMKDGLIFADVEQGVEPRVQKIESKDGIIARKVGDSWAFTAPLFLNFPLPSGGQYEAWENYDFFIHPEGSVSEPHQMSWQRLGDLPPWAGGGKGIYHLLSWRVDSAEEFPPELLEWAKAEKPLWLAPPESLEEVRRLQKGEGGPGWGQ</sequence>
<name>A0A062VH71_9PROT</name>
<dbReference type="PATRIC" id="fig|1280954.3.peg.609"/>
<dbReference type="AlphaFoldDB" id="A0A062VH71"/>
<keyword evidence="3" id="KW-1185">Reference proteome</keyword>
<keyword evidence="1" id="KW-0732">Signal</keyword>
<feature type="chain" id="PRO_5001615681" evidence="1">
    <location>
        <begin position="20"/>
        <end position="277"/>
    </location>
</feature>
<evidence type="ECO:0000313" key="2">
    <source>
        <dbReference type="EMBL" id="KCZ99821.1"/>
    </source>
</evidence>
<evidence type="ECO:0000256" key="1">
    <source>
        <dbReference type="SAM" id="SignalP"/>
    </source>
</evidence>
<dbReference type="PROSITE" id="PS51257">
    <property type="entry name" value="PROKAR_LIPOPROTEIN"/>
    <property type="match status" value="1"/>
</dbReference>
<accession>A0A062VH71</accession>
<dbReference type="InterPro" id="IPR014990">
    <property type="entry name" value="DUF1838"/>
</dbReference>
<comment type="caution">
    <text evidence="2">The sequence shown here is derived from an EMBL/GenBank/DDBJ whole genome shotgun (WGS) entry which is preliminary data.</text>
</comment>
<dbReference type="OrthoDB" id="7620353at2"/>
<organism evidence="2 3">
    <name type="scientific">Hyphomonas polymorpha PS728</name>
    <dbReference type="NCBI Taxonomy" id="1280954"/>
    <lineage>
        <taxon>Bacteria</taxon>
        <taxon>Pseudomonadati</taxon>
        <taxon>Pseudomonadota</taxon>
        <taxon>Alphaproteobacteria</taxon>
        <taxon>Hyphomonadales</taxon>
        <taxon>Hyphomonadaceae</taxon>
        <taxon>Hyphomonas</taxon>
    </lineage>
</organism>
<feature type="signal peptide" evidence="1">
    <location>
        <begin position="1"/>
        <end position="19"/>
    </location>
</feature>
<dbReference type="Proteomes" id="UP000027100">
    <property type="component" value="Unassembled WGS sequence"/>
</dbReference>